<evidence type="ECO:0000313" key="2">
    <source>
        <dbReference type="EMBL" id="CAH0549493.1"/>
    </source>
</evidence>
<feature type="compositionally biased region" description="Polar residues" evidence="1">
    <location>
        <begin position="14"/>
        <end position="33"/>
    </location>
</feature>
<name>A0A9P0FBW7_BRAAE</name>
<feature type="region of interest" description="Disordered" evidence="1">
    <location>
        <begin position="1"/>
        <end position="33"/>
    </location>
</feature>
<feature type="compositionally biased region" description="Basic and acidic residues" evidence="1">
    <location>
        <begin position="1"/>
        <end position="11"/>
    </location>
</feature>
<dbReference type="Proteomes" id="UP001154078">
    <property type="component" value="Chromosome 11"/>
</dbReference>
<keyword evidence="3" id="KW-1185">Reference proteome</keyword>
<evidence type="ECO:0000313" key="3">
    <source>
        <dbReference type="Proteomes" id="UP001154078"/>
    </source>
</evidence>
<dbReference type="PANTHER" id="PTHR33480:SF1">
    <property type="entry name" value="TYR RECOMBINASE DOMAIN-CONTAINING PROTEIN"/>
    <property type="match status" value="1"/>
</dbReference>
<dbReference type="AlphaFoldDB" id="A0A9P0FBW7"/>
<dbReference type="PANTHER" id="PTHR33480">
    <property type="entry name" value="SET DOMAIN-CONTAINING PROTEIN-RELATED"/>
    <property type="match status" value="1"/>
</dbReference>
<feature type="region of interest" description="Disordered" evidence="1">
    <location>
        <begin position="126"/>
        <end position="150"/>
    </location>
</feature>
<protein>
    <submittedName>
        <fullName evidence="2">Uncharacterized protein</fullName>
    </submittedName>
</protein>
<feature type="region of interest" description="Disordered" evidence="1">
    <location>
        <begin position="448"/>
        <end position="472"/>
    </location>
</feature>
<reference evidence="2" key="1">
    <citation type="submission" date="2021-12" db="EMBL/GenBank/DDBJ databases">
        <authorList>
            <person name="King R."/>
        </authorList>
    </citation>
    <scope>NUCLEOTIDE SEQUENCE</scope>
</reference>
<feature type="compositionally biased region" description="Acidic residues" evidence="1">
    <location>
        <begin position="126"/>
        <end position="135"/>
    </location>
</feature>
<evidence type="ECO:0000256" key="1">
    <source>
        <dbReference type="SAM" id="MobiDB-lite"/>
    </source>
</evidence>
<feature type="compositionally biased region" description="Basic and acidic residues" evidence="1">
    <location>
        <begin position="97"/>
        <end position="109"/>
    </location>
</feature>
<feature type="region of interest" description="Disordered" evidence="1">
    <location>
        <begin position="75"/>
        <end position="114"/>
    </location>
</feature>
<dbReference type="OrthoDB" id="10068710at2759"/>
<dbReference type="EMBL" id="OV121142">
    <property type="protein sequence ID" value="CAH0549493.1"/>
    <property type="molecule type" value="Genomic_DNA"/>
</dbReference>
<sequence length="472" mass="53800">MEQIIVKREPEEGNISTNYDEPSTPANQEMPSTSGMAIKQEIKEELDDVDNSMEYVKSVVKEELKLFTDEEYEFDGAEQDKRKFEAEDEALLGKGSKIHDSDKESVNSDHEDDMEDFSWDIKEEALDVDFSDEDDKTTSLNGDEEKDEDEEIFETKIEVEYHGVEYDEKISPSSQGVEGNPSAKTIRVRRTHVCSFCGSSVKNFSRHLERNHSDEPRVQEVLWLDKKSSERKKLLDKIRREGDLIEGQTFMAGPFNSQDPLKQTGLLSGLKADEISLMAKKDPIICEVARRYLKSHKDKDFLLVAKRHMRRLAQLLLNLRKLEGSPRLTLIDVLAPEKFQSLVKATLNMAEYNEARHTFKSPSLALQMGPLIKNAIRTAYSREVRKAPSCEVRLKNLKSLMTLIESDWTRVISSRAWLDMAINKLNKPPGAPVAEDVDKLVVEDAASNISKTQNTKKGSKRTLVPWTEEQKS</sequence>
<gene>
    <name evidence="2" type="ORF">MELIAE_LOCUS2621</name>
</gene>
<proteinExistence type="predicted"/>
<accession>A0A9P0FBW7</accession>
<organism evidence="2 3">
    <name type="scientific">Brassicogethes aeneus</name>
    <name type="common">Rape pollen beetle</name>
    <name type="synonym">Meligethes aeneus</name>
    <dbReference type="NCBI Taxonomy" id="1431903"/>
    <lineage>
        <taxon>Eukaryota</taxon>
        <taxon>Metazoa</taxon>
        <taxon>Ecdysozoa</taxon>
        <taxon>Arthropoda</taxon>
        <taxon>Hexapoda</taxon>
        <taxon>Insecta</taxon>
        <taxon>Pterygota</taxon>
        <taxon>Neoptera</taxon>
        <taxon>Endopterygota</taxon>
        <taxon>Coleoptera</taxon>
        <taxon>Polyphaga</taxon>
        <taxon>Cucujiformia</taxon>
        <taxon>Nitidulidae</taxon>
        <taxon>Meligethinae</taxon>
        <taxon>Brassicogethes</taxon>
    </lineage>
</organism>